<dbReference type="SUPFAM" id="SSF142338">
    <property type="entry name" value="CofD-like"/>
    <property type="match status" value="1"/>
</dbReference>
<dbReference type="Gene3D" id="3.40.50.10680">
    <property type="entry name" value="CofD-like domains"/>
    <property type="match status" value="1"/>
</dbReference>
<dbReference type="GeneID" id="5230439"/>
<name>A5E772_LODEL</name>
<dbReference type="EMBL" id="CH981533">
    <property type="protein sequence ID" value="EDK47280.1"/>
    <property type="molecule type" value="Genomic_DNA"/>
</dbReference>
<dbReference type="InterPro" id="IPR038136">
    <property type="entry name" value="CofD-like_dom_sf"/>
</dbReference>
<dbReference type="eggNOG" id="ENOG502QUXN">
    <property type="taxonomic scope" value="Eukaryota"/>
</dbReference>
<evidence type="ECO:0000256" key="1">
    <source>
        <dbReference type="SAM" id="MobiDB-lite"/>
    </source>
</evidence>
<dbReference type="KEGG" id="lel:PVL30_005001"/>
<dbReference type="PANTHER" id="PTHR31240">
    <property type="entry name" value="MATERNAL EFFECT EMBRYO ARREST 18"/>
    <property type="match status" value="1"/>
</dbReference>
<gene>
    <name evidence="2" type="ORF">LELG_05461</name>
</gene>
<reference evidence="2 3" key="1">
    <citation type="journal article" date="2009" name="Nature">
        <title>Evolution of pathogenicity and sexual reproduction in eight Candida genomes.</title>
        <authorList>
            <person name="Butler G."/>
            <person name="Rasmussen M.D."/>
            <person name="Lin M.F."/>
            <person name="Santos M.A."/>
            <person name="Sakthikumar S."/>
            <person name="Munro C.A."/>
            <person name="Rheinbay E."/>
            <person name="Grabherr M."/>
            <person name="Forche A."/>
            <person name="Reedy J.L."/>
            <person name="Agrafioti I."/>
            <person name="Arnaud M.B."/>
            <person name="Bates S."/>
            <person name="Brown A.J."/>
            <person name="Brunke S."/>
            <person name="Costanzo M.C."/>
            <person name="Fitzpatrick D.A."/>
            <person name="de Groot P.W."/>
            <person name="Harris D."/>
            <person name="Hoyer L.L."/>
            <person name="Hube B."/>
            <person name="Klis F.M."/>
            <person name="Kodira C."/>
            <person name="Lennard N."/>
            <person name="Logue M.E."/>
            <person name="Martin R."/>
            <person name="Neiman A.M."/>
            <person name="Nikolaou E."/>
            <person name="Quail M.A."/>
            <person name="Quinn J."/>
            <person name="Santos M.C."/>
            <person name="Schmitzberger F.F."/>
            <person name="Sherlock G."/>
            <person name="Shah P."/>
            <person name="Silverstein K.A."/>
            <person name="Skrzypek M.S."/>
            <person name="Soll D."/>
            <person name="Staggs R."/>
            <person name="Stansfield I."/>
            <person name="Stumpf M.P."/>
            <person name="Sudbery P.E."/>
            <person name="Srikantha T."/>
            <person name="Zeng Q."/>
            <person name="Berman J."/>
            <person name="Berriman M."/>
            <person name="Heitman J."/>
            <person name="Gow N.A."/>
            <person name="Lorenz M.C."/>
            <person name="Birren B.W."/>
            <person name="Kellis M."/>
            <person name="Cuomo C.A."/>
        </authorList>
    </citation>
    <scope>NUCLEOTIDE SEQUENCE [LARGE SCALE GENOMIC DNA]</scope>
    <source>
        <strain evidence="3">ATCC 11503 / BCRC 21390 / CBS 2605 / JCM 1781 / NBRC 1676 / NRRL YB-4239</strain>
    </source>
</reference>
<feature type="compositionally biased region" description="Acidic residues" evidence="1">
    <location>
        <begin position="304"/>
        <end position="313"/>
    </location>
</feature>
<keyword evidence="3" id="KW-1185">Reference proteome</keyword>
<protein>
    <submittedName>
        <fullName evidence="2">Uncharacterized protein</fullName>
    </submittedName>
</protein>
<dbReference type="VEuPathDB" id="FungiDB:LELG_05461"/>
<dbReference type="GO" id="GO:0043743">
    <property type="term" value="F:LPPG:FO 2-phospho-L-lactate transferase activity"/>
    <property type="evidence" value="ECO:0007669"/>
    <property type="project" value="InterPro"/>
</dbReference>
<dbReference type="InParanoid" id="A5E772"/>
<dbReference type="OrthoDB" id="10267139at2759"/>
<dbReference type="InterPro" id="IPR002882">
    <property type="entry name" value="CofD"/>
</dbReference>
<accession>A5E772</accession>
<proteinExistence type="predicted"/>
<organism evidence="2 3">
    <name type="scientific">Lodderomyces elongisporus (strain ATCC 11503 / CBS 2605 / JCM 1781 / NBRC 1676 / NRRL YB-4239)</name>
    <name type="common">Yeast</name>
    <name type="synonym">Saccharomyces elongisporus</name>
    <dbReference type="NCBI Taxonomy" id="379508"/>
    <lineage>
        <taxon>Eukaryota</taxon>
        <taxon>Fungi</taxon>
        <taxon>Dikarya</taxon>
        <taxon>Ascomycota</taxon>
        <taxon>Saccharomycotina</taxon>
        <taxon>Pichiomycetes</taxon>
        <taxon>Debaryomycetaceae</taxon>
        <taxon>Candida/Lodderomyces clade</taxon>
        <taxon>Lodderomyces</taxon>
    </lineage>
</organism>
<dbReference type="HOGENOM" id="CLU_019029_3_0_1"/>
<evidence type="ECO:0000313" key="2">
    <source>
        <dbReference type="EMBL" id="EDK47280.1"/>
    </source>
</evidence>
<dbReference type="Pfam" id="PF01933">
    <property type="entry name" value="CofD"/>
    <property type="match status" value="1"/>
</dbReference>
<dbReference type="OMA" id="RITRIWY"/>
<dbReference type="AlphaFoldDB" id="A5E772"/>
<feature type="region of interest" description="Disordered" evidence="1">
    <location>
        <begin position="298"/>
        <end position="321"/>
    </location>
</feature>
<dbReference type="PANTHER" id="PTHR31240:SF0">
    <property type="entry name" value="MATERNAL EFFECT EMBRYO ARREST 18"/>
    <property type="match status" value="1"/>
</dbReference>
<evidence type="ECO:0000313" key="3">
    <source>
        <dbReference type="Proteomes" id="UP000001996"/>
    </source>
</evidence>
<dbReference type="Proteomes" id="UP000001996">
    <property type="component" value="Unassembled WGS sequence"/>
</dbReference>
<sequence>MPKITILSGGTATNELVPLFTNLSQKNKTTYVLPISDNGGSTSEIIRVIGGPAIGDIRSRLTRLIPQHQLDLRELLSFRLSLNPKIAKQEWNDIVEGTHPLWNSLSSSTKEIFRAFFVHLHVELLKRSRITQSTKRQFRYELANVGNLFLTGARLFIGSLDSSIELFCRLTDVDPDVQVLPCINTNFTYHISALLENGLIITGQSQISHPSSSHGNTGSGNNCGNGSLKSGLVVGDGAGMGVDAAYPPPIISTRPGTPTDDLSRTQYFNDLDIAINQVETSKLRVRLNLSTSPLSARGSIFSSDSEDDEDEESGNVPQYTHPELKKSQLHFNKLDDIEPLLSPIKRIFYISPYGEEICPAANPRVTSTITNSDTLIYSIGSLMTSIVPILVLKGVGKAIIGSTNCKNKILLLNGCLDRETAGMTAFDFVRVIVEAVEYSLRKQHGENISDTLKEMGVEAEAGRMQMGVGVGLPWNKVITDVIYMTNSNIFVDKQLLNNKGVKCTVVKRIEGTDYYDLDDLEKVLSGIISSQ</sequence>
<dbReference type="FunCoup" id="A5E772">
    <property type="interactions" value="58"/>
</dbReference>